<protein>
    <submittedName>
        <fullName evidence="2">Endonuclease/exonuclease/phosphatase family protein</fullName>
    </submittedName>
</protein>
<dbReference type="InterPro" id="IPR036691">
    <property type="entry name" value="Endo/exonu/phosph_ase_sf"/>
</dbReference>
<reference evidence="2 3" key="1">
    <citation type="submission" date="2024-01" db="EMBL/GenBank/DDBJ databases">
        <title>Pedobacter sp. nov., isolated from oil-contaminated soil.</title>
        <authorList>
            <person name="Le N.T.T."/>
        </authorList>
    </citation>
    <scope>NUCLEOTIDE SEQUENCE [LARGE SCALE GENOMIC DNA]</scope>
    <source>
        <strain evidence="2 3">VNH31</strain>
    </source>
</reference>
<dbReference type="Gene3D" id="3.60.10.10">
    <property type="entry name" value="Endonuclease/exonuclease/phosphatase"/>
    <property type="match status" value="1"/>
</dbReference>
<keyword evidence="2" id="KW-0255">Endonuclease</keyword>
<accession>A0ABU7GZW1</accession>
<dbReference type="InterPro" id="IPR005135">
    <property type="entry name" value="Endo/exonuclease/phosphatase"/>
</dbReference>
<evidence type="ECO:0000313" key="2">
    <source>
        <dbReference type="EMBL" id="MEE1884318.1"/>
    </source>
</evidence>
<sequence>MLKPYLYSLFFFLFINLNLINAQSTQLKFLQFNIWQEGTVVNGGFEAIVDEILANNADIITFSEVRNYKNVPFNEKIILALQKKGANYYSFLSYDSGILSKFPIESYQEVYPLKNDHGSAYKAVIKVNNNRIIAYTAHLDYLNAANYPPRGYDANTWKKLGKKLADVNEILRINADSQRDEAINLIIKDAEIESKNGGIVILGMDLNEPSHRDWKKNTKDLYDHNGLIIPWQNTMSLEKNGWIDAYRKIYPNVLTHPGFTFPAFNPHVPINKLIWAKEADDRDRIDFIFYKKHKKIRLNSISILGPNTSISNGNVIKEFTKDPFVLPKGIWPTDHKAILATFTIK</sequence>
<keyword evidence="2" id="KW-0540">Nuclease</keyword>
<dbReference type="Pfam" id="PF03372">
    <property type="entry name" value="Exo_endo_phos"/>
    <property type="match status" value="1"/>
</dbReference>
<name>A0ABU7GZW1_9SPHI</name>
<dbReference type="EMBL" id="JAZDQU010000001">
    <property type="protein sequence ID" value="MEE1884318.1"/>
    <property type="molecule type" value="Genomic_DNA"/>
</dbReference>
<dbReference type="Proteomes" id="UP001337681">
    <property type="component" value="Unassembled WGS sequence"/>
</dbReference>
<organism evidence="2 3">
    <name type="scientific">Pedobacter flavus</name>
    <dbReference type="NCBI Taxonomy" id="3113906"/>
    <lineage>
        <taxon>Bacteria</taxon>
        <taxon>Pseudomonadati</taxon>
        <taxon>Bacteroidota</taxon>
        <taxon>Sphingobacteriia</taxon>
        <taxon>Sphingobacteriales</taxon>
        <taxon>Sphingobacteriaceae</taxon>
        <taxon>Pedobacter</taxon>
    </lineage>
</organism>
<evidence type="ECO:0000313" key="3">
    <source>
        <dbReference type="Proteomes" id="UP001337681"/>
    </source>
</evidence>
<feature type="domain" description="Endonuclease/exonuclease/phosphatase" evidence="1">
    <location>
        <begin position="30"/>
        <end position="335"/>
    </location>
</feature>
<dbReference type="PANTHER" id="PTHR41349:SF1">
    <property type="entry name" value="PROTEIN CBG08683"/>
    <property type="match status" value="1"/>
</dbReference>
<dbReference type="RefSeq" id="WP_330145235.1">
    <property type="nucleotide sequence ID" value="NZ_JAZDQU010000001.1"/>
</dbReference>
<proteinExistence type="predicted"/>
<dbReference type="GO" id="GO:0004519">
    <property type="term" value="F:endonuclease activity"/>
    <property type="evidence" value="ECO:0007669"/>
    <property type="project" value="UniProtKB-KW"/>
</dbReference>
<dbReference type="PANTHER" id="PTHR41349">
    <property type="match status" value="1"/>
</dbReference>
<dbReference type="SUPFAM" id="SSF56219">
    <property type="entry name" value="DNase I-like"/>
    <property type="match status" value="1"/>
</dbReference>
<keyword evidence="3" id="KW-1185">Reference proteome</keyword>
<comment type="caution">
    <text evidence="2">The sequence shown here is derived from an EMBL/GenBank/DDBJ whole genome shotgun (WGS) entry which is preliminary data.</text>
</comment>
<gene>
    <name evidence="2" type="ORF">VRU49_02685</name>
</gene>
<evidence type="ECO:0000259" key="1">
    <source>
        <dbReference type="Pfam" id="PF03372"/>
    </source>
</evidence>
<keyword evidence="2" id="KW-0378">Hydrolase</keyword>